<evidence type="ECO:0000313" key="1">
    <source>
        <dbReference type="EMBL" id="EPA05240.1"/>
    </source>
</evidence>
<proteinExistence type="predicted"/>
<dbReference type="PANTHER" id="PTHR40036">
    <property type="entry name" value="MACROCIN O-METHYLTRANSFERASE"/>
    <property type="match status" value="1"/>
</dbReference>
<dbReference type="RefSeq" id="WP_010192816.1">
    <property type="nucleotide sequence ID" value="NZ_AHJG01000197.1"/>
</dbReference>
<protein>
    <recommendedName>
        <fullName evidence="3">O-methyltransferase</fullName>
    </recommendedName>
</protein>
<dbReference type="AlphaFoldDB" id="S2E1P4"/>
<dbReference type="Proteomes" id="UP000014065">
    <property type="component" value="Unassembled WGS sequence"/>
</dbReference>
<dbReference type="EMBL" id="AHJG01000197">
    <property type="protein sequence ID" value="EPA05240.1"/>
    <property type="molecule type" value="Genomic_DNA"/>
</dbReference>
<organism evidence="1 2">
    <name type="scientific">Candidatus Nitrosarchaeum limnium BG20</name>
    <dbReference type="NCBI Taxonomy" id="859192"/>
    <lineage>
        <taxon>Archaea</taxon>
        <taxon>Nitrososphaerota</taxon>
        <taxon>Nitrososphaeria</taxon>
        <taxon>Nitrosopumilales</taxon>
        <taxon>Nitrosopumilaceae</taxon>
        <taxon>Nitrosarchaeum</taxon>
    </lineage>
</organism>
<dbReference type="Pfam" id="PF05711">
    <property type="entry name" value="TylF"/>
    <property type="match status" value="1"/>
</dbReference>
<keyword evidence="2" id="KW-1185">Reference proteome</keyword>
<dbReference type="PANTHER" id="PTHR40036:SF1">
    <property type="entry name" value="MACROCIN O-METHYLTRANSFERASE"/>
    <property type="match status" value="1"/>
</dbReference>
<evidence type="ECO:0008006" key="3">
    <source>
        <dbReference type="Google" id="ProtNLM"/>
    </source>
</evidence>
<reference evidence="1 2" key="1">
    <citation type="journal article" date="2012" name="J. Bacteriol.">
        <title>Genome Sequence of "Candidatus Nitrosoarchaeum limnia" BG20, a Low-Salinity Ammonia-Oxidizing Archaeon from the San Francisco Bay Estuary.</title>
        <authorList>
            <person name="Mosier A.C."/>
            <person name="Allen E.E."/>
            <person name="Kim M."/>
            <person name="Ferriera S."/>
            <person name="Francis C.A."/>
        </authorList>
    </citation>
    <scope>NUCLEOTIDE SEQUENCE [LARGE SCALE GENOMIC DNA]</scope>
    <source>
        <strain evidence="1 2">BG20</strain>
    </source>
</reference>
<dbReference type="PATRIC" id="fig|859192.6.peg.1503"/>
<sequence>MISSHNLVYKSKLLGKILGYFVSMFQFRLLSFYGENDVASLIKSIKNDIDFAFFPYEAFVIHSIATSQSKISGDMAEVGVYQGGSAKIICEVKGNNKLHLFDTFEGLPKISDKDTHFGIKYWTDKQFSNTDIESVRKYLKDYEDVSFYKGKFPDTSVPVTDSKFSFVHLDVDLYESTTECLKFFYPRLVKGGIILTHDYHTNGVHSAFTEFFQGKNIPIIPINGSQCMIVKTE</sequence>
<comment type="caution">
    <text evidence="1">The sequence shown here is derived from an EMBL/GenBank/DDBJ whole genome shotgun (WGS) entry which is preliminary data.</text>
</comment>
<accession>S2E1P4</accession>
<dbReference type="InterPro" id="IPR029063">
    <property type="entry name" value="SAM-dependent_MTases_sf"/>
</dbReference>
<gene>
    <name evidence="1" type="ORF">BG20_I0197</name>
</gene>
<dbReference type="InterPro" id="IPR008884">
    <property type="entry name" value="TylF_MeTrfase"/>
</dbReference>
<dbReference type="SUPFAM" id="SSF53335">
    <property type="entry name" value="S-adenosyl-L-methionine-dependent methyltransferases"/>
    <property type="match status" value="1"/>
</dbReference>
<dbReference type="Gene3D" id="3.40.50.150">
    <property type="entry name" value="Vaccinia Virus protein VP39"/>
    <property type="match status" value="1"/>
</dbReference>
<dbReference type="OrthoDB" id="263004at2157"/>
<evidence type="ECO:0000313" key="2">
    <source>
        <dbReference type="Proteomes" id="UP000014065"/>
    </source>
</evidence>
<name>S2E1P4_9ARCH</name>